<proteinExistence type="predicted"/>
<name>A0A4V3XCZ4_9AGAM</name>
<dbReference type="OrthoDB" id="425936at2759"/>
<comment type="caution">
    <text evidence="1">The sequence shown here is derived from an EMBL/GenBank/DDBJ whole genome shotgun (WGS) entry which is preliminary data.</text>
</comment>
<organism evidence="1 2">
    <name type="scientific">Bondarzewia mesenterica</name>
    <dbReference type="NCBI Taxonomy" id="1095465"/>
    <lineage>
        <taxon>Eukaryota</taxon>
        <taxon>Fungi</taxon>
        <taxon>Dikarya</taxon>
        <taxon>Basidiomycota</taxon>
        <taxon>Agaricomycotina</taxon>
        <taxon>Agaricomycetes</taxon>
        <taxon>Russulales</taxon>
        <taxon>Bondarzewiaceae</taxon>
        <taxon>Bondarzewia</taxon>
    </lineage>
</organism>
<reference evidence="1 2" key="1">
    <citation type="submission" date="2019-02" db="EMBL/GenBank/DDBJ databases">
        <title>Genome sequencing of the rare red list fungi Bondarzewia mesenterica.</title>
        <authorList>
            <person name="Buettner E."/>
            <person name="Kellner H."/>
        </authorList>
    </citation>
    <scope>NUCLEOTIDE SEQUENCE [LARGE SCALE GENOMIC DNA]</scope>
    <source>
        <strain evidence="1 2">DSM 108281</strain>
    </source>
</reference>
<keyword evidence="2" id="KW-1185">Reference proteome</keyword>
<evidence type="ECO:0000313" key="1">
    <source>
        <dbReference type="EMBL" id="THH07773.1"/>
    </source>
</evidence>
<protein>
    <submittedName>
        <fullName evidence="1">Uncharacterized protein</fullName>
    </submittedName>
</protein>
<gene>
    <name evidence="1" type="ORF">EW146_g9208</name>
</gene>
<accession>A0A4V3XCZ4</accession>
<dbReference type="Proteomes" id="UP000310158">
    <property type="component" value="Unassembled WGS sequence"/>
</dbReference>
<sequence length="74" mass="8180">MPNGNRLPSHRLGDPESPDDYFLFTAADNDFITTHGISIGQPYDAGLDNDNQFMVFRVTLPGAVLGDLVRNCRI</sequence>
<evidence type="ECO:0000313" key="2">
    <source>
        <dbReference type="Proteomes" id="UP000310158"/>
    </source>
</evidence>
<dbReference type="EMBL" id="SGPL01000751">
    <property type="protein sequence ID" value="THH07773.1"/>
    <property type="molecule type" value="Genomic_DNA"/>
</dbReference>
<dbReference type="AlphaFoldDB" id="A0A4V3XCZ4"/>